<reference evidence="13 14" key="2">
    <citation type="submission" date="2018-10" db="EMBL/GenBank/DDBJ databases">
        <title>Detection and isolation of Mycoplasma hominis as a predominant microorganism from pelvic cavity of patient with salpingitis and tubo-ovarian abscess.</title>
        <authorList>
            <person name="Guschin A.E."/>
            <person name="Khayrullina G.A."/>
            <person name="Rakovskaya I.V."/>
            <person name="Shelenkov A.A."/>
            <person name="Shagin D.A."/>
        </authorList>
    </citation>
    <scope>NUCLEOTIDE SEQUENCE [LARGE SCALE GENOMIC DNA]</scope>
    <source>
        <strain evidence="14">TOA</strain>
    </source>
</reference>
<dbReference type="SMART" id="SM00382">
    <property type="entry name" value="AAA"/>
    <property type="match status" value="1"/>
</dbReference>
<evidence type="ECO:0000313" key="14">
    <source>
        <dbReference type="Proteomes" id="UP000029712"/>
    </source>
</evidence>
<comment type="subcellular location">
    <subcellularLocation>
        <location evidence="1">Cell membrane</location>
        <topology evidence="1">Multi-pass membrane protein</topology>
    </subcellularLocation>
</comment>
<proteinExistence type="inferred from homology"/>
<evidence type="ECO:0000313" key="13">
    <source>
        <dbReference type="EMBL" id="AYN65534.1"/>
    </source>
</evidence>
<evidence type="ECO:0000256" key="9">
    <source>
        <dbReference type="ARBA" id="ARBA00023136"/>
    </source>
</evidence>
<dbReference type="GO" id="GO:0015421">
    <property type="term" value="F:ABC-type oligopeptide transporter activity"/>
    <property type="evidence" value="ECO:0007669"/>
    <property type="project" value="TreeGrafter"/>
</dbReference>
<keyword evidence="7 13" id="KW-0067">ATP-binding</keyword>
<evidence type="ECO:0000256" key="3">
    <source>
        <dbReference type="ARBA" id="ARBA00022448"/>
    </source>
</evidence>
<dbReference type="InterPro" id="IPR017871">
    <property type="entry name" value="ABC_transporter-like_CS"/>
</dbReference>
<dbReference type="PANTHER" id="PTHR43394">
    <property type="entry name" value="ATP-DEPENDENT PERMEASE MDL1, MITOCHONDRIAL"/>
    <property type="match status" value="1"/>
</dbReference>
<sequence length="607" mass="67980">MFKLYKLMANKFKCLSFLTISLTLLQVVSFLVLPILLGQLTRLIGENAYLIQNNLSTNRPITIEILRINFLCQSHQSALMHLGGYFALFLIIGTISAMCASLLASYVSQAGSKQIRSCLWKHLGELSQKDIEAFSNAKILTRFTIDISRIQTGLMSFLRMLIIGPFNLVLGLVFALLTNLQLSMIFLVVIPLLTLTMVISGVIWNPIQKKEQEMYDKINIESRENILGAKVIKSYNMEQIQWNKFQNVNKNWGTITSKSWIIFTITFNFIEIISNIAIALIVFFVGKQTSKENIADFSKSIGNGVTFMNYVMTVTFGVVASSFTTFNIFKANVSSKRIFEIMNKKPDIAKIKSDKLIVNGEIEFSHVSFKYYESAKSNVLEDISFSLKPGKVLGIIGPTGSGKSTIAKLLNLDFKTQDGLVTIDGHNIQEIDTDSLRKNISHVYQNPCLLSGTIKSNLLLAKPNATDEEIELAAKNGCAFEYINKFKEKFEHVVEQKGANLSGGQKQRLSIAQGLIKRPKILILDDSTSALDARTEAMVRNNIKEEFKYEKISLVIIAQKISAIIDADEILVLNQGKIIDRGNHEELISRDGLYKEIAYSQLGGNNE</sequence>
<dbReference type="InterPro" id="IPR011527">
    <property type="entry name" value="ABC1_TM_dom"/>
</dbReference>
<dbReference type="InterPro" id="IPR036640">
    <property type="entry name" value="ABC1_TM_sf"/>
</dbReference>
<dbReference type="FunFam" id="3.40.50.300:FF:000221">
    <property type="entry name" value="Multidrug ABC transporter ATP-binding protein"/>
    <property type="match status" value="1"/>
</dbReference>
<dbReference type="SUPFAM" id="SSF90123">
    <property type="entry name" value="ABC transporter transmembrane region"/>
    <property type="match status" value="1"/>
</dbReference>
<dbReference type="PANTHER" id="PTHR43394:SF1">
    <property type="entry name" value="ATP-BINDING CASSETTE SUB-FAMILY B MEMBER 10, MITOCHONDRIAL"/>
    <property type="match status" value="1"/>
</dbReference>
<evidence type="ECO:0000256" key="8">
    <source>
        <dbReference type="ARBA" id="ARBA00022989"/>
    </source>
</evidence>
<dbReference type="PROSITE" id="PS00211">
    <property type="entry name" value="ABC_TRANSPORTER_1"/>
    <property type="match status" value="1"/>
</dbReference>
<keyword evidence="8 10" id="KW-1133">Transmembrane helix</keyword>
<dbReference type="GO" id="GO:0005524">
    <property type="term" value="F:ATP binding"/>
    <property type="evidence" value="ECO:0007669"/>
    <property type="project" value="UniProtKB-KW"/>
</dbReference>
<protein>
    <submittedName>
        <fullName evidence="13">ABC transporter ATP-binding protein</fullName>
    </submittedName>
</protein>
<dbReference type="OrthoDB" id="383768at2"/>
<keyword evidence="9 10" id="KW-0472">Membrane</keyword>
<dbReference type="Proteomes" id="UP000029712">
    <property type="component" value="Chromosome"/>
</dbReference>
<evidence type="ECO:0000259" key="11">
    <source>
        <dbReference type="PROSITE" id="PS50893"/>
    </source>
</evidence>
<dbReference type="PROSITE" id="PS50893">
    <property type="entry name" value="ABC_TRANSPORTER_2"/>
    <property type="match status" value="1"/>
</dbReference>
<feature type="transmembrane region" description="Helical" evidence="10">
    <location>
        <begin position="157"/>
        <end position="177"/>
    </location>
</feature>
<gene>
    <name evidence="13" type="ORF">KN71_002425</name>
</gene>
<keyword evidence="3" id="KW-0813">Transport</keyword>
<dbReference type="GO" id="GO:0016887">
    <property type="term" value="F:ATP hydrolysis activity"/>
    <property type="evidence" value="ECO:0007669"/>
    <property type="project" value="InterPro"/>
</dbReference>
<evidence type="ECO:0000256" key="2">
    <source>
        <dbReference type="ARBA" id="ARBA00005417"/>
    </source>
</evidence>
<dbReference type="InterPro" id="IPR003439">
    <property type="entry name" value="ABC_transporter-like_ATP-bd"/>
</dbReference>
<feature type="transmembrane region" description="Helical" evidence="10">
    <location>
        <begin position="183"/>
        <end position="204"/>
    </location>
</feature>
<dbReference type="AlphaFoldDB" id="A0A454CA03"/>
<dbReference type="CDD" id="cd18548">
    <property type="entry name" value="ABC_6TM_Tm287_like"/>
    <property type="match status" value="1"/>
</dbReference>
<evidence type="ECO:0000256" key="5">
    <source>
        <dbReference type="ARBA" id="ARBA00022692"/>
    </source>
</evidence>
<keyword evidence="6" id="KW-0547">Nucleotide-binding</keyword>
<name>A0A454CA03_METHO</name>
<evidence type="ECO:0000256" key="10">
    <source>
        <dbReference type="SAM" id="Phobius"/>
    </source>
</evidence>
<feature type="transmembrane region" description="Helical" evidence="10">
    <location>
        <begin position="85"/>
        <end position="107"/>
    </location>
</feature>
<dbReference type="Gene3D" id="3.40.50.300">
    <property type="entry name" value="P-loop containing nucleotide triphosphate hydrolases"/>
    <property type="match status" value="1"/>
</dbReference>
<dbReference type="InterPro" id="IPR027417">
    <property type="entry name" value="P-loop_NTPase"/>
</dbReference>
<evidence type="ECO:0000259" key="12">
    <source>
        <dbReference type="PROSITE" id="PS50929"/>
    </source>
</evidence>
<comment type="similarity">
    <text evidence="2">Belongs to the ABC transporter superfamily.</text>
</comment>
<feature type="transmembrane region" description="Helical" evidence="10">
    <location>
        <begin position="305"/>
        <end position="329"/>
    </location>
</feature>
<feature type="domain" description="ABC transmembrane type-1" evidence="12">
    <location>
        <begin position="17"/>
        <end position="318"/>
    </location>
</feature>
<dbReference type="GO" id="GO:0005886">
    <property type="term" value="C:plasma membrane"/>
    <property type="evidence" value="ECO:0007669"/>
    <property type="project" value="UniProtKB-SubCell"/>
</dbReference>
<dbReference type="InterPro" id="IPR003593">
    <property type="entry name" value="AAA+_ATPase"/>
</dbReference>
<dbReference type="Pfam" id="PF00664">
    <property type="entry name" value="ABC_membrane"/>
    <property type="match status" value="1"/>
</dbReference>
<accession>A0A454CA03</accession>
<dbReference type="Pfam" id="PF00005">
    <property type="entry name" value="ABC_tran"/>
    <property type="match status" value="1"/>
</dbReference>
<dbReference type="SUPFAM" id="SSF52540">
    <property type="entry name" value="P-loop containing nucleoside triphosphate hydrolases"/>
    <property type="match status" value="1"/>
</dbReference>
<keyword evidence="5 10" id="KW-0812">Transmembrane</keyword>
<feature type="transmembrane region" description="Helical" evidence="10">
    <location>
        <begin position="260"/>
        <end position="285"/>
    </location>
</feature>
<dbReference type="RefSeq" id="WP_036439120.1">
    <property type="nucleotide sequence ID" value="NZ_CP033021.1"/>
</dbReference>
<dbReference type="Gene3D" id="1.20.1560.10">
    <property type="entry name" value="ABC transporter type 1, transmembrane domain"/>
    <property type="match status" value="1"/>
</dbReference>
<evidence type="ECO:0000256" key="4">
    <source>
        <dbReference type="ARBA" id="ARBA00022475"/>
    </source>
</evidence>
<organism evidence="13 14">
    <name type="scientific">Metamycoplasma hominis</name>
    <name type="common">Mycoplasma hominis</name>
    <dbReference type="NCBI Taxonomy" id="2098"/>
    <lineage>
        <taxon>Bacteria</taxon>
        <taxon>Bacillati</taxon>
        <taxon>Mycoplasmatota</taxon>
        <taxon>Mycoplasmoidales</taxon>
        <taxon>Metamycoplasmataceae</taxon>
        <taxon>Metamycoplasma</taxon>
    </lineage>
</organism>
<keyword evidence="4" id="KW-1003">Cell membrane</keyword>
<evidence type="ECO:0000256" key="6">
    <source>
        <dbReference type="ARBA" id="ARBA00022741"/>
    </source>
</evidence>
<dbReference type="PROSITE" id="PS50929">
    <property type="entry name" value="ABC_TM1F"/>
    <property type="match status" value="1"/>
</dbReference>
<evidence type="ECO:0000256" key="7">
    <source>
        <dbReference type="ARBA" id="ARBA00022840"/>
    </source>
</evidence>
<evidence type="ECO:0000256" key="1">
    <source>
        <dbReference type="ARBA" id="ARBA00004651"/>
    </source>
</evidence>
<dbReference type="EMBL" id="CP033021">
    <property type="protein sequence ID" value="AYN65534.1"/>
    <property type="molecule type" value="Genomic_DNA"/>
</dbReference>
<feature type="domain" description="ABC transporter" evidence="11">
    <location>
        <begin position="362"/>
        <end position="600"/>
    </location>
</feature>
<dbReference type="InterPro" id="IPR039421">
    <property type="entry name" value="Type_1_exporter"/>
</dbReference>
<reference evidence="13 14" key="1">
    <citation type="submission" date="2014-08" db="EMBL/GenBank/DDBJ databases">
        <authorList>
            <person name="Kuleshov K."/>
            <person name="Dedkov V."/>
            <person name="Markelov M."/>
            <person name="Pimkina E."/>
        </authorList>
    </citation>
    <scope>NUCLEOTIDE SEQUENCE [LARGE SCALE GENOMIC DNA]</scope>
    <source>
        <strain evidence="14">TOA</strain>
    </source>
</reference>